<dbReference type="OrthoDB" id="429813at2759"/>
<dbReference type="STRING" id="268505.A0A2A9PG34"/>
<dbReference type="GO" id="GO:0080019">
    <property type="term" value="F:alcohol-forming very long-chain fatty acyl-CoA reductase activity"/>
    <property type="evidence" value="ECO:0007669"/>
    <property type="project" value="InterPro"/>
</dbReference>
<organism evidence="4 5">
    <name type="scientific">Ophiocordyceps unilateralis</name>
    <name type="common">Zombie-ant fungus</name>
    <name type="synonym">Torrubia unilateralis</name>
    <dbReference type="NCBI Taxonomy" id="268505"/>
    <lineage>
        <taxon>Eukaryota</taxon>
        <taxon>Fungi</taxon>
        <taxon>Dikarya</taxon>
        <taxon>Ascomycota</taxon>
        <taxon>Pezizomycotina</taxon>
        <taxon>Sordariomycetes</taxon>
        <taxon>Hypocreomycetidae</taxon>
        <taxon>Hypocreales</taxon>
        <taxon>Ophiocordycipitaceae</taxon>
        <taxon>Ophiocordyceps</taxon>
    </lineage>
</organism>
<evidence type="ECO:0000256" key="1">
    <source>
        <dbReference type="RuleBase" id="RU363097"/>
    </source>
</evidence>
<dbReference type="Gene3D" id="3.40.50.720">
    <property type="entry name" value="NAD(P)-binding Rossmann-like Domain"/>
    <property type="match status" value="1"/>
</dbReference>
<dbReference type="GO" id="GO:0102965">
    <property type="term" value="F:alcohol-forming long-chain fatty acyl-CoA reductase activity"/>
    <property type="evidence" value="ECO:0007669"/>
    <property type="project" value="UniProtKB-EC"/>
</dbReference>
<reference evidence="4 5" key="1">
    <citation type="journal article" date="2015" name="BMC Genomics">
        <title>Gene expression during zombie ant biting behavior reflects the complexity underlying fungal parasitic behavioral manipulation.</title>
        <authorList>
            <person name="de Bekker C."/>
            <person name="Ohm R.A."/>
            <person name="Loreto R.G."/>
            <person name="Sebastian A."/>
            <person name="Albert I."/>
            <person name="Merrow M."/>
            <person name="Brachmann A."/>
            <person name="Hughes D.P."/>
        </authorList>
    </citation>
    <scope>NUCLEOTIDE SEQUENCE [LARGE SCALE GENOMIC DNA]</scope>
    <source>
        <strain evidence="4 5">SC16a</strain>
    </source>
</reference>
<dbReference type="InterPro" id="IPR026055">
    <property type="entry name" value="FAR"/>
</dbReference>
<comment type="caution">
    <text evidence="4">The sequence shown here is derived from an EMBL/GenBank/DDBJ whole genome shotgun (WGS) entry which is preliminary data.</text>
</comment>
<keyword evidence="1" id="KW-0443">Lipid metabolism</keyword>
<evidence type="ECO:0000313" key="5">
    <source>
        <dbReference type="Proteomes" id="UP000037136"/>
    </source>
</evidence>
<dbReference type="GO" id="GO:0035336">
    <property type="term" value="P:long-chain fatty-acyl-CoA metabolic process"/>
    <property type="evidence" value="ECO:0007669"/>
    <property type="project" value="TreeGrafter"/>
</dbReference>
<feature type="domain" description="Thioester reductase (TE)" evidence="3">
    <location>
        <begin position="107"/>
        <end position="388"/>
    </location>
</feature>
<sequence length="527" mass="58959">MRAARRRPALPQSAAFAFSITFNVISPRSSSTSRHNLFPPSQRGPTKEVKTNSSLTTSLRAPDLKWGLGSFSNPQQHGLVSDASAAVGICYCRQVQDFYRDRSVFCTGATGMLGLAYLVRLVLDTPVSHVYALARGGEKRMWQVCSEYLSREEVETLQKSGRITVFDGDITHPNLGLTDDQIETLRESVSVVVHAASTVNLVKPLHSVADVIIYSSLAIADFVLSLSHLERFVYVSTAYSSTFLRRDMNGNVIGSDAVITEKIHQLRTIVETAEAELADIREYGTTPEFSFADYLYPYSYAKNLTERLLVSRFEKHGRSDRLLIFRPSIIGPAEQLPRPNFEIAGSTPVTTFMAAAIMTPPLKMCFASPLQDPSTATIDEVPVDIVVNRLVVHTAYGSAGPVHAASGRDGRVRSETLWLQAIDMRRWWWWRPSGSWTSKDWSAKGICKLSRLFKVCGCDFIFDQAKSEALWAAMSEHEQRRWPFWPTPADEDKNHVLGRETALKLLCDKFATRTCLPATITRFMYKV</sequence>
<dbReference type="Pfam" id="PF07993">
    <property type="entry name" value="NAD_binding_4"/>
    <property type="match status" value="1"/>
</dbReference>
<dbReference type="SUPFAM" id="SSF51735">
    <property type="entry name" value="NAD(P)-binding Rossmann-fold domains"/>
    <property type="match status" value="1"/>
</dbReference>
<dbReference type="EC" id="1.2.1.84" evidence="1"/>
<accession>A0A2A9PG34</accession>
<dbReference type="Proteomes" id="UP000037136">
    <property type="component" value="Unassembled WGS sequence"/>
</dbReference>
<protein>
    <recommendedName>
        <fullName evidence="1">Fatty acyl-CoA reductase</fullName>
        <ecNumber evidence="1">1.2.1.84</ecNumber>
    </recommendedName>
</protein>
<evidence type="ECO:0000313" key="4">
    <source>
        <dbReference type="EMBL" id="PFH60349.1"/>
    </source>
</evidence>
<evidence type="ECO:0000256" key="2">
    <source>
        <dbReference type="SAM" id="MobiDB-lite"/>
    </source>
</evidence>
<name>A0A2A9PG34_OPHUN</name>
<feature type="region of interest" description="Disordered" evidence="2">
    <location>
        <begin position="27"/>
        <end position="54"/>
    </location>
</feature>
<dbReference type="EMBL" id="LAZP02000134">
    <property type="protein sequence ID" value="PFH60349.1"/>
    <property type="molecule type" value="Genomic_DNA"/>
</dbReference>
<comment type="function">
    <text evidence="1">Catalyzes the reduction of fatty acyl-CoA to fatty alcohols.</text>
</comment>
<dbReference type="AlphaFoldDB" id="A0A2A9PG34"/>
<dbReference type="InterPro" id="IPR036291">
    <property type="entry name" value="NAD(P)-bd_dom_sf"/>
</dbReference>
<reference evidence="4 5" key="2">
    <citation type="journal article" date="2017" name="Sci. Rep.">
        <title>Ant-infecting Ophiocordyceps genomes reveal a high diversity of potential behavioral manipulation genes and a possible major role for enterotoxins.</title>
        <authorList>
            <person name="de Bekker C."/>
            <person name="Ohm R.A."/>
            <person name="Evans H.C."/>
            <person name="Brachmann A."/>
            <person name="Hughes D.P."/>
        </authorList>
    </citation>
    <scope>NUCLEOTIDE SEQUENCE [LARGE SCALE GENOMIC DNA]</scope>
    <source>
        <strain evidence="4 5">SC16a</strain>
    </source>
</reference>
<dbReference type="InterPro" id="IPR013120">
    <property type="entry name" value="FAR_NAD-bd"/>
</dbReference>
<comment type="catalytic activity">
    <reaction evidence="1">
        <text>a long-chain fatty acyl-CoA + 2 NADPH + 2 H(+) = a long-chain primary fatty alcohol + 2 NADP(+) + CoA</text>
        <dbReference type="Rhea" id="RHEA:52716"/>
        <dbReference type="ChEBI" id="CHEBI:15378"/>
        <dbReference type="ChEBI" id="CHEBI:57287"/>
        <dbReference type="ChEBI" id="CHEBI:57783"/>
        <dbReference type="ChEBI" id="CHEBI:58349"/>
        <dbReference type="ChEBI" id="CHEBI:77396"/>
        <dbReference type="ChEBI" id="CHEBI:83139"/>
        <dbReference type="EC" id="1.2.1.84"/>
    </reaction>
</comment>
<evidence type="ECO:0000259" key="3">
    <source>
        <dbReference type="Pfam" id="PF07993"/>
    </source>
</evidence>
<keyword evidence="1" id="KW-0444">Lipid biosynthesis</keyword>
<dbReference type="GO" id="GO:0005777">
    <property type="term" value="C:peroxisome"/>
    <property type="evidence" value="ECO:0007669"/>
    <property type="project" value="TreeGrafter"/>
</dbReference>
<keyword evidence="5" id="KW-1185">Reference proteome</keyword>
<gene>
    <name evidence="4" type="ORF">XA68_11091</name>
</gene>
<dbReference type="PANTHER" id="PTHR11011">
    <property type="entry name" value="MALE STERILITY PROTEIN 2-RELATED"/>
    <property type="match status" value="1"/>
</dbReference>
<comment type="similarity">
    <text evidence="1">Belongs to the fatty acyl-CoA reductase family.</text>
</comment>
<dbReference type="PANTHER" id="PTHR11011:SF45">
    <property type="entry name" value="FATTY ACYL-COA REDUCTASE CG8306-RELATED"/>
    <property type="match status" value="1"/>
</dbReference>
<keyword evidence="1" id="KW-0521">NADP</keyword>
<proteinExistence type="inferred from homology"/>
<keyword evidence="1" id="KW-0560">Oxidoreductase</keyword>